<dbReference type="AlphaFoldDB" id="A0A317CJ24"/>
<evidence type="ECO:0000313" key="3">
    <source>
        <dbReference type="Proteomes" id="UP000245506"/>
    </source>
</evidence>
<organism evidence="2 3">
    <name type="scientific">Leucothrix arctica</name>
    <dbReference type="NCBI Taxonomy" id="1481894"/>
    <lineage>
        <taxon>Bacteria</taxon>
        <taxon>Pseudomonadati</taxon>
        <taxon>Pseudomonadota</taxon>
        <taxon>Gammaproteobacteria</taxon>
        <taxon>Thiotrichales</taxon>
        <taxon>Thiotrichaceae</taxon>
        <taxon>Leucothrix</taxon>
    </lineage>
</organism>
<name>A0A317CJ24_9GAMM</name>
<feature type="domain" description="Nudix hydrolase" evidence="1">
    <location>
        <begin position="103"/>
        <end position="257"/>
    </location>
</feature>
<protein>
    <submittedName>
        <fullName evidence="2">DUF4743 domain-containing protein</fullName>
    </submittedName>
</protein>
<evidence type="ECO:0000259" key="1">
    <source>
        <dbReference type="PROSITE" id="PS51462"/>
    </source>
</evidence>
<dbReference type="GO" id="GO:0044715">
    <property type="term" value="F:8-oxo-dGDP phosphatase activity"/>
    <property type="evidence" value="ECO:0007669"/>
    <property type="project" value="TreeGrafter"/>
</dbReference>
<sequence length="290" mass="32651">MSYLDHIKQCNSYPAEDFLPFFIGKTCYGLTHKTHIQHLIEWPEVFSADSQGLYLNPELNTPELRTNAANEVMWALHKKGIIDSWVGEQYNISESFDSPSAMLIERAAVAFLGTRGYGVHLNGLVRKADGIYIWIAERSLSKPFWPGMLDQIVAGGQPFGLSPQENIIKESQEEADITPEVAATATFEGEIHYCNAGERGLHNDGLFNYDLWLPEDFVPHNTDGEVESFKLMPIEEMAKITDETSEFKSNCNLVNIDLLIRLGLIDSSHPDYQEICSLLYAKPSPIQIHT</sequence>
<dbReference type="Proteomes" id="UP000245506">
    <property type="component" value="Unassembled WGS sequence"/>
</dbReference>
<gene>
    <name evidence="2" type="ORF">DKT75_03325</name>
</gene>
<comment type="caution">
    <text evidence="2">The sequence shown here is derived from an EMBL/GenBank/DDBJ whole genome shotgun (WGS) entry which is preliminary data.</text>
</comment>
<dbReference type="SUPFAM" id="SSF55811">
    <property type="entry name" value="Nudix"/>
    <property type="match status" value="1"/>
</dbReference>
<dbReference type="InterPro" id="IPR015797">
    <property type="entry name" value="NUDIX_hydrolase-like_dom_sf"/>
</dbReference>
<dbReference type="EMBL" id="QGKL01000011">
    <property type="protein sequence ID" value="PWQ98496.1"/>
    <property type="molecule type" value="Genomic_DNA"/>
</dbReference>
<dbReference type="PANTHER" id="PTHR13622">
    <property type="entry name" value="THIAMIN PYROPHOSPHOKINASE"/>
    <property type="match status" value="1"/>
</dbReference>
<proteinExistence type="predicted"/>
<dbReference type="InterPro" id="IPR031804">
    <property type="entry name" value="DUF4743"/>
</dbReference>
<evidence type="ECO:0000313" key="2">
    <source>
        <dbReference type="EMBL" id="PWQ98496.1"/>
    </source>
</evidence>
<dbReference type="PROSITE" id="PS51462">
    <property type="entry name" value="NUDIX"/>
    <property type="match status" value="1"/>
</dbReference>
<dbReference type="FunFam" id="3.90.79.10:FF:000019">
    <property type="entry name" value="Thiamin pyrophosphokinase, putative"/>
    <property type="match status" value="1"/>
</dbReference>
<dbReference type="Gene3D" id="3.90.79.10">
    <property type="entry name" value="Nucleoside Triphosphate Pyrophosphohydrolase"/>
    <property type="match status" value="1"/>
</dbReference>
<keyword evidence="3" id="KW-1185">Reference proteome</keyword>
<dbReference type="InterPro" id="IPR000086">
    <property type="entry name" value="NUDIX_hydrolase_dom"/>
</dbReference>
<dbReference type="CDD" id="cd03676">
    <property type="entry name" value="NUDIX_Tnr3_like"/>
    <property type="match status" value="1"/>
</dbReference>
<dbReference type="PANTHER" id="PTHR13622:SF8">
    <property type="entry name" value="THIAMIN PYROPHOSPHOKINASE 1"/>
    <property type="match status" value="1"/>
</dbReference>
<dbReference type="OrthoDB" id="5621792at2"/>
<accession>A0A317CJ24</accession>
<reference evidence="2 3" key="1">
    <citation type="submission" date="2018-05" db="EMBL/GenBank/DDBJ databases">
        <title>Leucothrix arctica sp. nov., isolated from Arctic seawater.</title>
        <authorList>
            <person name="Choi A."/>
            <person name="Baek K."/>
        </authorList>
    </citation>
    <scope>NUCLEOTIDE SEQUENCE [LARGE SCALE GENOMIC DNA]</scope>
    <source>
        <strain evidence="2 3">IMCC9719</strain>
    </source>
</reference>
<dbReference type="Pfam" id="PF15916">
    <property type="entry name" value="DUF4743"/>
    <property type="match status" value="1"/>
</dbReference>
<dbReference type="RefSeq" id="WP_109822014.1">
    <property type="nucleotide sequence ID" value="NZ_QGKL01000011.1"/>
</dbReference>